<dbReference type="Pfam" id="PF13349">
    <property type="entry name" value="DUF4097"/>
    <property type="match status" value="1"/>
</dbReference>
<gene>
    <name evidence="3" type="ORF">UA74_14050</name>
</gene>
<accession>A0AAC9LBG9</accession>
<dbReference type="Gene3D" id="2.160.20.120">
    <property type="match status" value="1"/>
</dbReference>
<reference evidence="4" key="1">
    <citation type="submission" date="2016-06" db="EMBL/GenBank/DDBJ databases">
        <title>Complete genome sequence of Actinoalloteichus fjordicus DSM 46855 (=ADI127-17), type strain of the new species Actinoalloteichus fjordicus.</title>
        <authorList>
            <person name="Ruckert C."/>
            <person name="Nouioui I."/>
            <person name="Willmese J."/>
            <person name="van Wezel G."/>
            <person name="Klenk H.-P."/>
            <person name="Kalinowski J."/>
            <person name="Zotchev S.B."/>
        </authorList>
    </citation>
    <scope>NUCLEOTIDE SEQUENCE [LARGE SCALE GENOMIC DNA]</scope>
    <source>
        <strain evidence="4">ADI127-7</strain>
    </source>
</reference>
<sequence length="271" mass="28952">MSDVTSRRARPRPDLAWLARPAWLIGGSFVALMMVVSGGMYGLAVLTQTSETTTVSHSGDIRRLTMIIDSGDVRVEASEEATTTEIIRTWHSDASTPQTWSEVTESDETLSITESCPVHMYDFCATDYLIRLPAGVEVDVETGTGSVSVVDTMAPLTVRTSDGEVFAEGLAGEVLIAAHTGDIEVSDVDAERIMLETYWGDVTVHTTAPFASLSAVSGQGDVTAWIAEEHAPYRVQITAGSDQVVHVAQDPYQGPLVRVGAEAGHASVLPT</sequence>
<feature type="transmembrane region" description="Helical" evidence="1">
    <location>
        <begin position="21"/>
        <end position="44"/>
    </location>
</feature>
<keyword evidence="1" id="KW-0472">Membrane</keyword>
<name>A0AAC9LBG9_9PSEU</name>
<dbReference type="InterPro" id="IPR025164">
    <property type="entry name" value="Toastrack_DUF4097"/>
</dbReference>
<dbReference type="AlphaFoldDB" id="A0AAC9LBG9"/>
<proteinExistence type="predicted"/>
<dbReference type="Proteomes" id="UP000185511">
    <property type="component" value="Chromosome"/>
</dbReference>
<evidence type="ECO:0000313" key="3">
    <source>
        <dbReference type="EMBL" id="APU14868.1"/>
    </source>
</evidence>
<protein>
    <submittedName>
        <fullName evidence="3">DUF4098 family protein</fullName>
    </submittedName>
</protein>
<evidence type="ECO:0000313" key="4">
    <source>
        <dbReference type="Proteomes" id="UP000185511"/>
    </source>
</evidence>
<keyword evidence="1" id="KW-1133">Transmembrane helix</keyword>
<evidence type="ECO:0000256" key="1">
    <source>
        <dbReference type="SAM" id="Phobius"/>
    </source>
</evidence>
<dbReference type="KEGG" id="acad:UA74_14050"/>
<keyword evidence="1" id="KW-0812">Transmembrane</keyword>
<dbReference type="EMBL" id="CP016076">
    <property type="protein sequence ID" value="APU14868.1"/>
    <property type="molecule type" value="Genomic_DNA"/>
</dbReference>
<feature type="domain" description="DUF4097" evidence="2">
    <location>
        <begin position="138"/>
        <end position="244"/>
    </location>
</feature>
<keyword evidence="4" id="KW-1185">Reference proteome</keyword>
<evidence type="ECO:0000259" key="2">
    <source>
        <dbReference type="Pfam" id="PF13349"/>
    </source>
</evidence>
<dbReference type="RefSeq" id="WP_075740645.1">
    <property type="nucleotide sequence ID" value="NZ_CP016076.1"/>
</dbReference>
<organism evidence="3 4">
    <name type="scientific">Actinoalloteichus fjordicus</name>
    <dbReference type="NCBI Taxonomy" id="1612552"/>
    <lineage>
        <taxon>Bacteria</taxon>
        <taxon>Bacillati</taxon>
        <taxon>Actinomycetota</taxon>
        <taxon>Actinomycetes</taxon>
        <taxon>Pseudonocardiales</taxon>
        <taxon>Pseudonocardiaceae</taxon>
        <taxon>Actinoalloteichus</taxon>
    </lineage>
</organism>